<name>A0A0L1INL2_ASPN3</name>
<comment type="caution">
    <text evidence="1">The sequence shown here is derived from an EMBL/GenBank/DDBJ whole genome shotgun (WGS) entry which is preliminary data.</text>
</comment>
<protein>
    <submittedName>
        <fullName evidence="1">Uncharacterized protein</fullName>
    </submittedName>
</protein>
<dbReference type="EMBL" id="JNOM01000494">
    <property type="protein sequence ID" value="KNG81102.1"/>
    <property type="molecule type" value="Genomic_DNA"/>
</dbReference>
<evidence type="ECO:0000313" key="2">
    <source>
        <dbReference type="Proteomes" id="UP000037505"/>
    </source>
</evidence>
<evidence type="ECO:0000313" key="1">
    <source>
        <dbReference type="EMBL" id="KNG81102.1"/>
    </source>
</evidence>
<reference evidence="1 2" key="1">
    <citation type="submission" date="2014-06" db="EMBL/GenBank/DDBJ databases">
        <title>The Genome of the Aflatoxigenic Filamentous Fungus Aspergillus nomius.</title>
        <authorList>
            <person name="Moore M.G."/>
            <person name="Shannon B.M."/>
            <person name="Brian M.M."/>
        </authorList>
    </citation>
    <scope>NUCLEOTIDE SEQUENCE [LARGE SCALE GENOMIC DNA]</scope>
    <source>
        <strain evidence="1 2">NRRL 13137</strain>
    </source>
</reference>
<sequence>MGRWRFNQRDASVAAAINTLFTPIKYDPSTSLSQLLSQVSSKSSAYENDHFRSFFKEIKHRPSIHHGLVVPITVAAVAPPASAPPASASA</sequence>
<accession>A0A0L1INL2</accession>
<organism evidence="1 2">
    <name type="scientific">Aspergillus nomiae NRRL (strain ATCC 15546 / NRRL 13137 / CBS 260.88 / M93)</name>
    <dbReference type="NCBI Taxonomy" id="1509407"/>
    <lineage>
        <taxon>Eukaryota</taxon>
        <taxon>Fungi</taxon>
        <taxon>Dikarya</taxon>
        <taxon>Ascomycota</taxon>
        <taxon>Pezizomycotina</taxon>
        <taxon>Eurotiomycetes</taxon>
        <taxon>Eurotiomycetidae</taxon>
        <taxon>Eurotiales</taxon>
        <taxon>Aspergillaceae</taxon>
        <taxon>Aspergillus</taxon>
        <taxon>Aspergillus subgen. Circumdati</taxon>
    </lineage>
</organism>
<dbReference type="RefSeq" id="XP_015402025.1">
    <property type="nucleotide sequence ID" value="XM_015555656.1"/>
</dbReference>
<gene>
    <name evidence="1" type="ORF">ANOM_010400</name>
</gene>
<dbReference type="Proteomes" id="UP000037505">
    <property type="component" value="Unassembled WGS sequence"/>
</dbReference>
<keyword evidence="2" id="KW-1185">Reference proteome</keyword>
<dbReference type="GeneID" id="26812204"/>
<proteinExistence type="predicted"/>
<dbReference type="AlphaFoldDB" id="A0A0L1INL2"/>
<feature type="non-terminal residue" evidence="1">
    <location>
        <position position="90"/>
    </location>
</feature>